<accession>A0A1D3L7V3</accession>
<feature type="non-terminal residue" evidence="3">
    <location>
        <position position="1"/>
    </location>
</feature>
<feature type="compositionally biased region" description="Polar residues" evidence="1">
    <location>
        <begin position="107"/>
        <end position="120"/>
    </location>
</feature>
<feature type="compositionally biased region" description="Basic and acidic residues" evidence="1">
    <location>
        <begin position="262"/>
        <end position="272"/>
    </location>
</feature>
<sequence length="352" mass="38667">IYDDFRNSAINKNGSKNNLATNLKKLTKPNGEEMNAVKGFKSYNFSKKKCNSLDKKVASVQLQSSSKEESPLPQEPEKKESAPQSSELQQTSTALPAPPQALKQDLASPSQSPEQPNDQLSEQKDSDNDRDGTDSDSVEDGSQSTEGDPFNTGSFILNVSLQGMEKLNDAITSFEMIKERITESTDTIKNLYSTSLTNLESTYNKYSNFLKEIINSINTDSNEVDPPGDSDDNQSGSGGDVDDPSQLQKDSEQTSSGSQNFDKSDQVPEKPAEGPVIKSEHPGSGVKGNGTIGIGDIYIFKEYKKIGIPIIVIIISIALAIMYKYLVFDRRKKLKRKKMKKVPNLFGVNKTT</sequence>
<name>A0A1D3L7V3_PLACU</name>
<keyword evidence="2" id="KW-0472">Membrane</keyword>
<feature type="region of interest" description="Disordered" evidence="1">
    <location>
        <begin position="54"/>
        <end position="152"/>
    </location>
</feature>
<evidence type="ECO:0008006" key="5">
    <source>
        <dbReference type="Google" id="ProtNLM"/>
    </source>
</evidence>
<dbReference type="EMBL" id="FMIM01000107">
    <property type="protein sequence ID" value="SCL84842.1"/>
    <property type="molecule type" value="Genomic_DNA"/>
</dbReference>
<feature type="compositionally biased region" description="Polar residues" evidence="1">
    <location>
        <begin position="245"/>
        <end position="261"/>
    </location>
</feature>
<evidence type="ECO:0000256" key="2">
    <source>
        <dbReference type="SAM" id="Phobius"/>
    </source>
</evidence>
<proteinExistence type="predicted"/>
<feature type="compositionally biased region" description="Acidic residues" evidence="1">
    <location>
        <begin position="222"/>
        <end position="232"/>
    </location>
</feature>
<feature type="compositionally biased region" description="Polar residues" evidence="1">
    <location>
        <begin position="82"/>
        <end position="94"/>
    </location>
</feature>
<organism evidence="3 4">
    <name type="scientific">Plasmodium chabaudi chabaudi</name>
    <dbReference type="NCBI Taxonomy" id="31271"/>
    <lineage>
        <taxon>Eukaryota</taxon>
        <taxon>Sar</taxon>
        <taxon>Alveolata</taxon>
        <taxon>Apicomplexa</taxon>
        <taxon>Aconoidasida</taxon>
        <taxon>Haemosporida</taxon>
        <taxon>Plasmodiidae</taxon>
        <taxon>Plasmodium</taxon>
        <taxon>Plasmodium (Vinckeia)</taxon>
    </lineage>
</organism>
<evidence type="ECO:0000313" key="4">
    <source>
        <dbReference type="Proteomes" id="UP000195489"/>
    </source>
</evidence>
<dbReference type="Proteomes" id="UP000195489">
    <property type="component" value="Unassembled WGS sequence"/>
</dbReference>
<feature type="region of interest" description="Disordered" evidence="1">
    <location>
        <begin position="219"/>
        <end position="285"/>
    </location>
</feature>
<dbReference type="AlphaFoldDB" id="A0A1D3L7V3"/>
<feature type="compositionally biased region" description="Polar residues" evidence="1">
    <location>
        <begin position="140"/>
        <end position="152"/>
    </location>
</feature>
<evidence type="ECO:0000313" key="3">
    <source>
        <dbReference type="EMBL" id="SCL84842.1"/>
    </source>
</evidence>
<feature type="region of interest" description="Disordered" evidence="1">
    <location>
        <begin position="1"/>
        <end position="26"/>
    </location>
</feature>
<evidence type="ECO:0000256" key="1">
    <source>
        <dbReference type="SAM" id="MobiDB-lite"/>
    </source>
</evidence>
<keyword evidence="2" id="KW-1133">Transmembrane helix</keyword>
<gene>
    <name evidence="3" type="ORF">PCHCB_000505500</name>
</gene>
<keyword evidence="2" id="KW-0812">Transmembrane</keyword>
<feature type="transmembrane region" description="Helical" evidence="2">
    <location>
        <begin position="306"/>
        <end position="328"/>
    </location>
</feature>
<feature type="compositionally biased region" description="Basic and acidic residues" evidence="1">
    <location>
        <begin position="66"/>
        <end position="81"/>
    </location>
</feature>
<feature type="compositionally biased region" description="Basic and acidic residues" evidence="1">
    <location>
        <begin position="121"/>
        <end position="133"/>
    </location>
</feature>
<feature type="compositionally biased region" description="Polar residues" evidence="1">
    <location>
        <begin position="8"/>
        <end position="21"/>
    </location>
</feature>
<protein>
    <recommendedName>
        <fullName evidence="5">CIR protein</fullName>
    </recommendedName>
</protein>
<reference evidence="3 4" key="1">
    <citation type="submission" date="2016-08" db="EMBL/GenBank/DDBJ databases">
        <authorList>
            <consortium name="Pathogen Informatics"/>
        </authorList>
    </citation>
    <scope>NUCLEOTIDE SEQUENCE [LARGE SCALE GENOMIC DNA]</scope>
    <source>
        <strain evidence="3 4">CB</strain>
    </source>
</reference>